<name>A0ABW3I496_9FLAO</name>
<dbReference type="EMBL" id="JBHTJM010000009">
    <property type="protein sequence ID" value="MFD0964690.1"/>
    <property type="molecule type" value="Genomic_DNA"/>
</dbReference>
<dbReference type="InterPro" id="IPR016123">
    <property type="entry name" value="Mog1/PsbP_a/b/a-sand"/>
</dbReference>
<dbReference type="SUPFAM" id="SSF55724">
    <property type="entry name" value="Mog1p/PsbP-like"/>
    <property type="match status" value="1"/>
</dbReference>
<dbReference type="Gene3D" id="3.40.1000.10">
    <property type="entry name" value="Mog1/PsbP, alpha/beta/alpha sandwich"/>
    <property type="match status" value="1"/>
</dbReference>
<evidence type="ECO:0000313" key="2">
    <source>
        <dbReference type="EMBL" id="MFD0964690.1"/>
    </source>
</evidence>
<evidence type="ECO:0008006" key="4">
    <source>
        <dbReference type="Google" id="ProtNLM"/>
    </source>
</evidence>
<gene>
    <name evidence="2" type="ORF">ACFQ1O_11805</name>
</gene>
<feature type="chain" id="PRO_5045379075" description="PsbP C-terminal domain-containing protein" evidence="1">
    <location>
        <begin position="21"/>
        <end position="190"/>
    </location>
</feature>
<sequence length="190" mass="22188">MKIVKLSGIFILIMSLTACYQNKSNDSQTSVLDGWKSIVDNNYSINYPSNWELDESGQMGTRFILFSPLSSDQDQFRENINLLIQDLSGHNLDLEKYVEISIDQINRMITDGNILKNKRKLNKELNYHQLIYTGKQGEYKLKFEQYLWVIKNKAYVLTLTCEDEQFSNYQKIGEEIMNSFKLKNTAQNTQ</sequence>
<evidence type="ECO:0000256" key="1">
    <source>
        <dbReference type="SAM" id="SignalP"/>
    </source>
</evidence>
<protein>
    <recommendedName>
        <fullName evidence="4">PsbP C-terminal domain-containing protein</fullName>
    </recommendedName>
</protein>
<dbReference type="PROSITE" id="PS51257">
    <property type="entry name" value="PROKAR_LIPOPROTEIN"/>
    <property type="match status" value="1"/>
</dbReference>
<evidence type="ECO:0000313" key="3">
    <source>
        <dbReference type="Proteomes" id="UP001596997"/>
    </source>
</evidence>
<keyword evidence="3" id="KW-1185">Reference proteome</keyword>
<organism evidence="2 3">
    <name type="scientific">Pseudofulvibacter geojedonensis</name>
    <dbReference type="NCBI Taxonomy" id="1123758"/>
    <lineage>
        <taxon>Bacteria</taxon>
        <taxon>Pseudomonadati</taxon>
        <taxon>Bacteroidota</taxon>
        <taxon>Flavobacteriia</taxon>
        <taxon>Flavobacteriales</taxon>
        <taxon>Flavobacteriaceae</taxon>
        <taxon>Pseudofulvibacter</taxon>
    </lineage>
</organism>
<accession>A0ABW3I496</accession>
<keyword evidence="1" id="KW-0732">Signal</keyword>
<feature type="signal peptide" evidence="1">
    <location>
        <begin position="1"/>
        <end position="20"/>
    </location>
</feature>
<comment type="caution">
    <text evidence="2">The sequence shown here is derived from an EMBL/GenBank/DDBJ whole genome shotgun (WGS) entry which is preliminary data.</text>
</comment>
<proteinExistence type="predicted"/>
<dbReference type="Proteomes" id="UP001596997">
    <property type="component" value="Unassembled WGS sequence"/>
</dbReference>
<reference evidence="3" key="1">
    <citation type="journal article" date="2019" name="Int. J. Syst. Evol. Microbiol.">
        <title>The Global Catalogue of Microorganisms (GCM) 10K type strain sequencing project: providing services to taxonomists for standard genome sequencing and annotation.</title>
        <authorList>
            <consortium name="The Broad Institute Genomics Platform"/>
            <consortium name="The Broad Institute Genome Sequencing Center for Infectious Disease"/>
            <person name="Wu L."/>
            <person name="Ma J."/>
        </authorList>
    </citation>
    <scope>NUCLEOTIDE SEQUENCE [LARGE SCALE GENOMIC DNA]</scope>
    <source>
        <strain evidence="3">CCUG 62114</strain>
    </source>
</reference>